<dbReference type="CDD" id="cd00075">
    <property type="entry name" value="HATPase"/>
    <property type="match status" value="1"/>
</dbReference>
<protein>
    <recommendedName>
        <fullName evidence="3">histidine kinase</fullName>
        <ecNumber evidence="3">2.7.13.3</ecNumber>
    </recommendedName>
</protein>
<dbReference type="Pfam" id="PF00672">
    <property type="entry name" value="HAMP"/>
    <property type="match status" value="1"/>
</dbReference>
<name>M1P5E6_9CORY</name>
<dbReference type="Pfam" id="PF00512">
    <property type="entry name" value="HisKA"/>
    <property type="match status" value="1"/>
</dbReference>
<keyword evidence="4" id="KW-0597">Phosphoprotein</keyword>
<dbReference type="Proteomes" id="UP000011723">
    <property type="component" value="Chromosome"/>
</dbReference>
<evidence type="ECO:0000256" key="5">
    <source>
        <dbReference type="ARBA" id="ARBA00022679"/>
    </source>
</evidence>
<dbReference type="PROSITE" id="PS50109">
    <property type="entry name" value="HIS_KIN"/>
    <property type="match status" value="1"/>
</dbReference>
<keyword evidence="6 12" id="KW-0812">Transmembrane</keyword>
<dbReference type="SUPFAM" id="SSF47384">
    <property type="entry name" value="Homodimeric domain of signal transducing histidine kinase"/>
    <property type="match status" value="1"/>
</dbReference>
<accession>M1P5E6</accession>
<dbReference type="PATRIC" id="fig|1121362.3.peg.874"/>
<dbReference type="FunFam" id="3.30.565.10:FF:000006">
    <property type="entry name" value="Sensor histidine kinase WalK"/>
    <property type="match status" value="1"/>
</dbReference>
<evidence type="ECO:0000313" key="15">
    <source>
        <dbReference type="EMBL" id="AGF71881.1"/>
    </source>
</evidence>
<evidence type="ECO:0000256" key="3">
    <source>
        <dbReference type="ARBA" id="ARBA00012438"/>
    </source>
</evidence>
<dbReference type="PANTHER" id="PTHR45436">
    <property type="entry name" value="SENSOR HISTIDINE KINASE YKOH"/>
    <property type="match status" value="1"/>
</dbReference>
<proteinExistence type="predicted"/>
<feature type="domain" description="Histidine kinase" evidence="13">
    <location>
        <begin position="279"/>
        <end position="496"/>
    </location>
</feature>
<evidence type="ECO:0000256" key="1">
    <source>
        <dbReference type="ARBA" id="ARBA00000085"/>
    </source>
</evidence>
<feature type="region of interest" description="Disordered" evidence="11">
    <location>
        <begin position="1"/>
        <end position="42"/>
    </location>
</feature>
<feature type="domain" description="HAMP" evidence="14">
    <location>
        <begin position="219"/>
        <end position="271"/>
    </location>
</feature>
<evidence type="ECO:0000256" key="8">
    <source>
        <dbReference type="ARBA" id="ARBA00022989"/>
    </source>
</evidence>
<dbReference type="EMBL" id="CP003697">
    <property type="protein sequence ID" value="AGF71881.1"/>
    <property type="molecule type" value="Genomic_DNA"/>
</dbReference>
<evidence type="ECO:0000256" key="9">
    <source>
        <dbReference type="ARBA" id="ARBA00023012"/>
    </source>
</evidence>
<dbReference type="InterPro" id="IPR036097">
    <property type="entry name" value="HisK_dim/P_sf"/>
</dbReference>
<dbReference type="AlphaFoldDB" id="M1P5E6"/>
<keyword evidence="7 15" id="KW-0418">Kinase</keyword>
<dbReference type="SUPFAM" id="SSF158472">
    <property type="entry name" value="HAMP domain-like"/>
    <property type="match status" value="1"/>
</dbReference>
<dbReference type="EC" id="2.7.13.3" evidence="3"/>
<evidence type="ECO:0000313" key="16">
    <source>
        <dbReference type="Proteomes" id="UP000011723"/>
    </source>
</evidence>
<dbReference type="RefSeq" id="WP_015400300.1">
    <property type="nucleotide sequence ID" value="NC_020302.1"/>
</dbReference>
<evidence type="ECO:0000259" key="13">
    <source>
        <dbReference type="PROSITE" id="PS50109"/>
    </source>
</evidence>
<evidence type="ECO:0000256" key="7">
    <source>
        <dbReference type="ARBA" id="ARBA00022777"/>
    </source>
</evidence>
<dbReference type="CDD" id="cd06225">
    <property type="entry name" value="HAMP"/>
    <property type="match status" value="1"/>
</dbReference>
<keyword evidence="9" id="KW-0902">Two-component regulatory system</keyword>
<dbReference type="InterPro" id="IPR003661">
    <property type="entry name" value="HisK_dim/P_dom"/>
</dbReference>
<dbReference type="SMART" id="SM00387">
    <property type="entry name" value="HATPase_c"/>
    <property type="match status" value="1"/>
</dbReference>
<keyword evidence="16" id="KW-1185">Reference proteome</keyword>
<comment type="catalytic activity">
    <reaction evidence="1">
        <text>ATP + protein L-histidine = ADP + protein N-phospho-L-histidine.</text>
        <dbReference type="EC" id="2.7.13.3"/>
    </reaction>
</comment>
<organism evidence="15 16">
    <name type="scientific">Corynebacterium halotolerans YIM 70093 = DSM 44683</name>
    <dbReference type="NCBI Taxonomy" id="1121362"/>
    <lineage>
        <taxon>Bacteria</taxon>
        <taxon>Bacillati</taxon>
        <taxon>Actinomycetota</taxon>
        <taxon>Actinomycetes</taxon>
        <taxon>Mycobacteriales</taxon>
        <taxon>Corynebacteriaceae</taxon>
        <taxon>Corynebacterium</taxon>
    </lineage>
</organism>
<reference evidence="15 16" key="1">
    <citation type="journal article" date="2012" name="Stand. Genomic Sci.">
        <title>Genome sequence of the halotolerant bacterium Corynebacterium halotolerans type strain YIM 70093(T) (= DSM 44683(T)).</title>
        <authorList>
            <person name="Ruckert C."/>
            <person name="Albersmeier A."/>
            <person name="Al-Dilaimi A."/>
            <person name="Niehaus K."/>
            <person name="Szczepanowski R."/>
            <person name="Kalinowski J."/>
        </authorList>
    </citation>
    <scope>NUCLEOTIDE SEQUENCE [LARGE SCALE GENOMIC DNA]</scope>
    <source>
        <strain evidence="15">YIM 70093</strain>
    </source>
</reference>
<sequence length="532" mass="57588">MILRKPVPVAHGPRSDADKAPGAGEEIVEPARESGSAPPSVTTLDELEYRTPLRWRLSLLTAGMVALAVGAMSLIAYWTISTSVSAAVDRELDETATALLERSMDPMFLADMDSEIEQFKAYNPGTRISVSPPGWTFSVGDSIPAAGEPVPGADGTATSVTTVDGERILSKSDNFGGSVVLARDIDGTQELITSLGVVMLVIALLGVVLAVTAGTLVAAAGLRPLSRLQRAVDYVTWTDDLRPIPVMGNDEVAQLAHSFNAMLKALEESRARQTRLVADAGHELKTPLTSMRTNLELLFLARKNNGPHGLSEQDRLELKQDVIAQMEEMSTLIGDLVDLAREDSAEKVMEDVELEDVIETSLSRVRRRRPDVEFSVHTIPWLLHGDEDALNRAVVNLMDNAAKWSPKGGTVRIRLWQVDDETAELSVADSGPGIPAENHERVFERFYRAPEARSTPGSGLGLAIVKQVIERHGGSISIRSSADGGTDMRVRLPGTLVQGDRELAAGDVVSVAPSSAARSRMFMERWRKRDHG</sequence>
<comment type="subcellular location">
    <subcellularLocation>
        <location evidence="2">Cell membrane</location>
    </subcellularLocation>
</comment>
<dbReference type="STRING" id="1121362.A605_04350"/>
<evidence type="ECO:0000256" key="12">
    <source>
        <dbReference type="SAM" id="Phobius"/>
    </source>
</evidence>
<dbReference type="PANTHER" id="PTHR45436:SF5">
    <property type="entry name" value="SENSOR HISTIDINE KINASE TRCS"/>
    <property type="match status" value="1"/>
</dbReference>
<dbReference type="InterPro" id="IPR036890">
    <property type="entry name" value="HATPase_C_sf"/>
</dbReference>
<evidence type="ECO:0000256" key="4">
    <source>
        <dbReference type="ARBA" id="ARBA00022553"/>
    </source>
</evidence>
<gene>
    <name evidence="15" type="ORF">A605_04350</name>
</gene>
<dbReference type="CDD" id="cd00082">
    <property type="entry name" value="HisKA"/>
    <property type="match status" value="1"/>
</dbReference>
<dbReference type="PRINTS" id="PR00344">
    <property type="entry name" value="BCTRLSENSOR"/>
</dbReference>
<dbReference type="InterPro" id="IPR003594">
    <property type="entry name" value="HATPase_dom"/>
</dbReference>
<dbReference type="Gene3D" id="1.10.287.130">
    <property type="match status" value="1"/>
</dbReference>
<dbReference type="SUPFAM" id="SSF55874">
    <property type="entry name" value="ATPase domain of HSP90 chaperone/DNA topoisomerase II/histidine kinase"/>
    <property type="match status" value="1"/>
</dbReference>
<evidence type="ECO:0000256" key="6">
    <source>
        <dbReference type="ARBA" id="ARBA00022692"/>
    </source>
</evidence>
<evidence type="ECO:0000256" key="2">
    <source>
        <dbReference type="ARBA" id="ARBA00004236"/>
    </source>
</evidence>
<dbReference type="SMART" id="SM00304">
    <property type="entry name" value="HAMP"/>
    <property type="match status" value="1"/>
</dbReference>
<evidence type="ECO:0000256" key="10">
    <source>
        <dbReference type="ARBA" id="ARBA00023136"/>
    </source>
</evidence>
<dbReference type="HOGENOM" id="CLU_000445_89_6_11"/>
<feature type="transmembrane region" description="Helical" evidence="12">
    <location>
        <begin position="57"/>
        <end position="80"/>
    </location>
</feature>
<dbReference type="PROSITE" id="PS50885">
    <property type="entry name" value="HAMP"/>
    <property type="match status" value="1"/>
</dbReference>
<dbReference type="InterPro" id="IPR005467">
    <property type="entry name" value="His_kinase_dom"/>
</dbReference>
<keyword evidence="5" id="KW-0808">Transferase</keyword>
<keyword evidence="10 12" id="KW-0472">Membrane</keyword>
<dbReference type="KEGG" id="chn:A605_04350"/>
<dbReference type="SMART" id="SM00388">
    <property type="entry name" value="HisKA"/>
    <property type="match status" value="1"/>
</dbReference>
<dbReference type="InterPro" id="IPR050428">
    <property type="entry name" value="TCS_sensor_his_kinase"/>
</dbReference>
<dbReference type="Gene3D" id="3.30.565.10">
    <property type="entry name" value="Histidine kinase-like ATPase, C-terminal domain"/>
    <property type="match status" value="1"/>
</dbReference>
<evidence type="ECO:0000256" key="11">
    <source>
        <dbReference type="SAM" id="MobiDB-lite"/>
    </source>
</evidence>
<keyword evidence="8 12" id="KW-1133">Transmembrane helix</keyword>
<dbReference type="Pfam" id="PF02518">
    <property type="entry name" value="HATPase_c"/>
    <property type="match status" value="1"/>
</dbReference>
<evidence type="ECO:0000259" key="14">
    <source>
        <dbReference type="PROSITE" id="PS50885"/>
    </source>
</evidence>
<dbReference type="GO" id="GO:0000155">
    <property type="term" value="F:phosphorelay sensor kinase activity"/>
    <property type="evidence" value="ECO:0007669"/>
    <property type="project" value="InterPro"/>
</dbReference>
<dbReference type="GO" id="GO:0005886">
    <property type="term" value="C:plasma membrane"/>
    <property type="evidence" value="ECO:0007669"/>
    <property type="project" value="UniProtKB-SubCell"/>
</dbReference>
<dbReference type="InterPro" id="IPR004358">
    <property type="entry name" value="Sig_transdc_His_kin-like_C"/>
</dbReference>
<dbReference type="eggNOG" id="COG2205">
    <property type="taxonomic scope" value="Bacteria"/>
</dbReference>
<feature type="transmembrane region" description="Helical" evidence="12">
    <location>
        <begin position="197"/>
        <end position="222"/>
    </location>
</feature>
<dbReference type="InterPro" id="IPR003660">
    <property type="entry name" value="HAMP_dom"/>
</dbReference>
<dbReference type="Gene3D" id="6.10.340.10">
    <property type="match status" value="1"/>
</dbReference>